<accession>A0A4U0WZV7</accession>
<evidence type="ECO:0000313" key="8">
    <source>
        <dbReference type="EMBL" id="TKA69422.1"/>
    </source>
</evidence>
<dbReference type="InterPro" id="IPR051836">
    <property type="entry name" value="Kremen_rcpt"/>
</dbReference>
<comment type="caution">
    <text evidence="8">The sequence shown here is derived from an EMBL/GenBank/DDBJ whole genome shotgun (WGS) entry which is preliminary data.</text>
</comment>
<reference evidence="8 9" key="1">
    <citation type="submission" date="2017-03" db="EMBL/GenBank/DDBJ databases">
        <title>Genomes of endolithic fungi from Antarctica.</title>
        <authorList>
            <person name="Coleine C."/>
            <person name="Masonjones S."/>
            <person name="Stajich J.E."/>
        </authorList>
    </citation>
    <scope>NUCLEOTIDE SEQUENCE [LARGE SCALE GENOMIC DNA]</scope>
    <source>
        <strain evidence="8 9">CCFEE 5187</strain>
    </source>
</reference>
<keyword evidence="4" id="KW-1133">Transmembrane helix</keyword>
<evidence type="ECO:0000256" key="4">
    <source>
        <dbReference type="ARBA" id="ARBA00022989"/>
    </source>
</evidence>
<dbReference type="Proteomes" id="UP000308768">
    <property type="component" value="Unassembled WGS sequence"/>
</dbReference>
<dbReference type="EMBL" id="NAJN01000732">
    <property type="protein sequence ID" value="TKA69422.1"/>
    <property type="molecule type" value="Genomic_DNA"/>
</dbReference>
<evidence type="ECO:0000313" key="9">
    <source>
        <dbReference type="Proteomes" id="UP000308768"/>
    </source>
</evidence>
<dbReference type="InterPro" id="IPR002889">
    <property type="entry name" value="WSC_carb-bd"/>
</dbReference>
<comment type="subcellular location">
    <subcellularLocation>
        <location evidence="1">Membrane</location>
        <topology evidence="1">Single-pass membrane protein</topology>
    </subcellularLocation>
</comment>
<dbReference type="SMART" id="SM00321">
    <property type="entry name" value="WSC"/>
    <property type="match status" value="1"/>
</dbReference>
<sequence>MTLEKCATYCSQYAFWGVEYGQECYCGKTLAPTSKNMTATDCKTPCPGNSTEYCGAGSRLSLYYFSANSTIATTTAAAQASPTAKMRRAKRAANLEAFMDRYGLHG</sequence>
<keyword evidence="6" id="KW-0325">Glycoprotein</keyword>
<keyword evidence="9" id="KW-1185">Reference proteome</keyword>
<evidence type="ECO:0000256" key="3">
    <source>
        <dbReference type="ARBA" id="ARBA00022729"/>
    </source>
</evidence>
<evidence type="ECO:0000256" key="6">
    <source>
        <dbReference type="ARBA" id="ARBA00023180"/>
    </source>
</evidence>
<organism evidence="8 9">
    <name type="scientific">Cryomyces minteri</name>
    <dbReference type="NCBI Taxonomy" id="331657"/>
    <lineage>
        <taxon>Eukaryota</taxon>
        <taxon>Fungi</taxon>
        <taxon>Dikarya</taxon>
        <taxon>Ascomycota</taxon>
        <taxon>Pezizomycotina</taxon>
        <taxon>Dothideomycetes</taxon>
        <taxon>Dothideomycetes incertae sedis</taxon>
        <taxon>Cryomyces</taxon>
    </lineage>
</organism>
<gene>
    <name evidence="8" type="ORF">B0A49_04763</name>
</gene>
<dbReference type="PROSITE" id="PS51212">
    <property type="entry name" value="WSC"/>
    <property type="match status" value="1"/>
</dbReference>
<keyword evidence="2" id="KW-0812">Transmembrane</keyword>
<feature type="domain" description="WSC" evidence="7">
    <location>
        <begin position="1"/>
        <end position="66"/>
    </location>
</feature>
<dbReference type="STRING" id="331657.A0A4U0WZV7"/>
<proteinExistence type="predicted"/>
<evidence type="ECO:0000256" key="5">
    <source>
        <dbReference type="ARBA" id="ARBA00023136"/>
    </source>
</evidence>
<evidence type="ECO:0000259" key="7">
    <source>
        <dbReference type="PROSITE" id="PS51212"/>
    </source>
</evidence>
<protein>
    <recommendedName>
        <fullName evidence="7">WSC domain-containing protein</fullName>
    </recommendedName>
</protein>
<evidence type="ECO:0000256" key="2">
    <source>
        <dbReference type="ARBA" id="ARBA00022692"/>
    </source>
</evidence>
<dbReference type="Pfam" id="PF01822">
    <property type="entry name" value="WSC"/>
    <property type="match status" value="1"/>
</dbReference>
<dbReference type="PANTHER" id="PTHR24269">
    <property type="entry name" value="KREMEN PROTEIN"/>
    <property type="match status" value="1"/>
</dbReference>
<dbReference type="GO" id="GO:0005886">
    <property type="term" value="C:plasma membrane"/>
    <property type="evidence" value="ECO:0007669"/>
    <property type="project" value="TreeGrafter"/>
</dbReference>
<dbReference type="PANTHER" id="PTHR24269:SF16">
    <property type="entry name" value="PROTEIN SLG1"/>
    <property type="match status" value="1"/>
</dbReference>
<keyword evidence="5" id="KW-0472">Membrane</keyword>
<name>A0A4U0WZV7_9PEZI</name>
<dbReference type="OrthoDB" id="2019572at2759"/>
<keyword evidence="3" id="KW-0732">Signal</keyword>
<evidence type="ECO:0000256" key="1">
    <source>
        <dbReference type="ARBA" id="ARBA00004167"/>
    </source>
</evidence>
<dbReference type="AlphaFoldDB" id="A0A4U0WZV7"/>